<evidence type="ECO:0000313" key="2">
    <source>
        <dbReference type="EMBL" id="PWJ22532.1"/>
    </source>
</evidence>
<proteinExistence type="predicted"/>
<name>A0A2Y9A2W2_9RHOB</name>
<reference evidence="2 4" key="2">
    <citation type="submission" date="2018-03" db="EMBL/GenBank/DDBJ databases">
        <title>Genomic Encyclopedia of Archaeal and Bacterial Type Strains, Phase II (KMG-II): from individual species to whole genera.</title>
        <authorList>
            <person name="Goeker M."/>
        </authorList>
    </citation>
    <scope>NUCLEOTIDE SEQUENCE [LARGE SCALE GENOMIC DNA]</scope>
    <source>
        <strain evidence="2 4">DSM 25227</strain>
    </source>
</reference>
<organism evidence="3 5">
    <name type="scientific">Jannaschia seohaensis</name>
    <dbReference type="NCBI Taxonomy" id="475081"/>
    <lineage>
        <taxon>Bacteria</taxon>
        <taxon>Pseudomonadati</taxon>
        <taxon>Pseudomonadota</taxon>
        <taxon>Alphaproteobacteria</taxon>
        <taxon>Rhodobacterales</taxon>
        <taxon>Roseobacteraceae</taxon>
        <taxon>Jannaschia</taxon>
    </lineage>
</organism>
<dbReference type="Proteomes" id="UP000245839">
    <property type="component" value="Unassembled WGS sequence"/>
</dbReference>
<dbReference type="SUPFAM" id="SSF82771">
    <property type="entry name" value="GIY-YIG endonuclease"/>
    <property type="match status" value="1"/>
</dbReference>
<dbReference type="Gene3D" id="3.40.1440.10">
    <property type="entry name" value="GIY-YIG endonuclease"/>
    <property type="match status" value="1"/>
</dbReference>
<dbReference type="EMBL" id="QGDJ01000001">
    <property type="protein sequence ID" value="PWJ22532.1"/>
    <property type="molecule type" value="Genomic_DNA"/>
</dbReference>
<dbReference type="Proteomes" id="UP000251571">
    <property type="component" value="Unassembled WGS sequence"/>
</dbReference>
<evidence type="ECO:0000259" key="1">
    <source>
        <dbReference type="PROSITE" id="PS50164"/>
    </source>
</evidence>
<dbReference type="InterPro" id="IPR000305">
    <property type="entry name" value="GIY-YIG_endonuc"/>
</dbReference>
<accession>A0A2Y9A2W2</accession>
<dbReference type="InterPro" id="IPR035901">
    <property type="entry name" value="GIY-YIG_endonuc_sf"/>
</dbReference>
<protein>
    <recommendedName>
        <fullName evidence="1">GIY-YIG domain-containing protein</fullName>
    </recommendedName>
</protein>
<gene>
    <name evidence="2" type="ORF">BCF38_101946</name>
    <name evidence="3" type="ORF">SAMN05421539_101946</name>
</gene>
<evidence type="ECO:0000313" key="4">
    <source>
        <dbReference type="Proteomes" id="UP000245839"/>
    </source>
</evidence>
<dbReference type="CDD" id="cd10446">
    <property type="entry name" value="GIY-YIG_unchar_1"/>
    <property type="match status" value="1"/>
</dbReference>
<evidence type="ECO:0000313" key="3">
    <source>
        <dbReference type="EMBL" id="SSA38810.1"/>
    </source>
</evidence>
<dbReference type="RefSeq" id="WP_109563078.1">
    <property type="nucleotide sequence ID" value="NZ_QGDJ01000001.1"/>
</dbReference>
<feature type="domain" description="GIY-YIG" evidence="1">
    <location>
        <begin position="208"/>
        <end position="297"/>
    </location>
</feature>
<dbReference type="AlphaFoldDB" id="A0A2Y9A2W2"/>
<dbReference type="PROSITE" id="PS50164">
    <property type="entry name" value="GIY_YIG"/>
    <property type="match status" value="1"/>
</dbReference>
<reference evidence="3 5" key="1">
    <citation type="submission" date="2016-10" db="EMBL/GenBank/DDBJ databases">
        <authorList>
            <person name="Cai Z."/>
        </authorList>
    </citation>
    <scope>NUCLEOTIDE SEQUENCE [LARGE SCALE GENOMIC DNA]</scope>
    <source>
        <strain evidence="3 5">DSM 25227</strain>
    </source>
</reference>
<keyword evidence="4" id="KW-1185">Reference proteome</keyword>
<evidence type="ECO:0000313" key="5">
    <source>
        <dbReference type="Proteomes" id="UP000251571"/>
    </source>
</evidence>
<dbReference type="EMBL" id="UETC01000001">
    <property type="protein sequence ID" value="SSA38810.1"/>
    <property type="molecule type" value="Genomic_DNA"/>
</dbReference>
<dbReference type="OrthoDB" id="89044at2"/>
<sequence>MFDLSDVLARAEIDPRDVNVILHSPRDGDLQAMLPGLVSTRPAAMEAYQCYHTGPATRALSQGRPLVASFVKTGSGRMPGTSLMLFAGLYKNPGPRARPRSEIEADAEVMWLHSTFGSFRELRSPDWTEWTWFDLSLDERLEEMRGRLVIEMRLTQAYIRLAENLKAPVAAIHAESAFDAEPPPWRRMRIGAGLLGALPSRWSARLREWRSIYLIVDQTDGARYVGSAYGAENLLGRWRAHVAGEAGVTVGLRDRDPSRFRFSIPQLTSPAAPAEEVIALEQTWMERLDTVRFGLNRPQEAADAA</sequence>